<accession>A0A6J5YFX2</accession>
<name>A0A6J5YFX2_9ZZZZ</name>
<gene>
    <name evidence="1" type="ORF">UFOPK1392_02439</name>
</gene>
<organism evidence="1">
    <name type="scientific">freshwater metagenome</name>
    <dbReference type="NCBI Taxonomy" id="449393"/>
    <lineage>
        <taxon>unclassified sequences</taxon>
        <taxon>metagenomes</taxon>
        <taxon>ecological metagenomes</taxon>
    </lineage>
</organism>
<proteinExistence type="predicted"/>
<dbReference type="AlphaFoldDB" id="A0A6J5YFX2"/>
<sequence>MTWAMMMVTKPRDQLRVTNKVSSENPMTTSGIVSGSTMTAPSKPLALNLYFTMAIPMKVPRMVASNVTTKATLRL</sequence>
<evidence type="ECO:0000313" key="1">
    <source>
        <dbReference type="EMBL" id="CAB4324663.1"/>
    </source>
</evidence>
<reference evidence="1" key="1">
    <citation type="submission" date="2020-05" db="EMBL/GenBank/DDBJ databases">
        <authorList>
            <person name="Chiriac C."/>
            <person name="Salcher M."/>
            <person name="Ghai R."/>
            <person name="Kavagutti S V."/>
        </authorList>
    </citation>
    <scope>NUCLEOTIDE SEQUENCE</scope>
</reference>
<protein>
    <submittedName>
        <fullName evidence="1">Unannotated protein</fullName>
    </submittedName>
</protein>
<dbReference type="EMBL" id="CAEMXZ010000189">
    <property type="protein sequence ID" value="CAB4324663.1"/>
    <property type="molecule type" value="Genomic_DNA"/>
</dbReference>